<dbReference type="EMBL" id="JABMIG020000126">
    <property type="protein sequence ID" value="KAL3790544.1"/>
    <property type="molecule type" value="Genomic_DNA"/>
</dbReference>
<dbReference type="Gene3D" id="2.40.40.10">
    <property type="entry name" value="RlpA-like domain"/>
    <property type="match status" value="1"/>
</dbReference>
<sequence length="345" mass="35099">MVAKATVRLVVVGVGAPTMQDIVTGDPEALVQVPPVMVRFKEVIGVTRTKATVRLVVAVAGVARPVEVGVLEEKTQNALAVAGIMGQTALTNGVMGANQTAKSALVHGLEEDQSARVSPENPPTPTPGSTPGELTMWSDNPSAVIGGSCEYAQKISTAKSGAWLSPYITSGNYCAVSEDLFQGGAACGRCYSITYDGSSATNPGKAGNAVVQVVNSGAGGSNHFDCFIDGFHTITSASTGIFPVKFSHVACQGITPPTAVILDGNNAWYVKVLFSGGTTGVASAKIHIGGASFSMSRLSGATFSANTNGAWGQASFEVTFDNGSAVAIDGCFGGAWPVPTSSVCV</sequence>
<keyword evidence="1" id="KW-0732">Signal</keyword>
<dbReference type="AlphaFoldDB" id="A0ABD3PSJ8"/>
<evidence type="ECO:0000313" key="5">
    <source>
        <dbReference type="Proteomes" id="UP001516023"/>
    </source>
</evidence>
<feature type="region of interest" description="Disordered" evidence="2">
    <location>
        <begin position="111"/>
        <end position="134"/>
    </location>
</feature>
<feature type="domain" description="Expansin-like EG45" evidence="3">
    <location>
        <begin position="146"/>
        <end position="252"/>
    </location>
</feature>
<protein>
    <recommendedName>
        <fullName evidence="3">Expansin-like EG45 domain-containing protein</fullName>
    </recommendedName>
</protein>
<comment type="caution">
    <text evidence="4">The sequence shown here is derived from an EMBL/GenBank/DDBJ whole genome shotgun (WGS) entry which is preliminary data.</text>
</comment>
<dbReference type="PANTHER" id="PTHR31836:SF28">
    <property type="entry name" value="SRCR DOMAIN-CONTAINING PROTEIN-RELATED"/>
    <property type="match status" value="1"/>
</dbReference>
<dbReference type="CDD" id="cd22271">
    <property type="entry name" value="DPBB_EXP_N-like"/>
    <property type="match status" value="1"/>
</dbReference>
<dbReference type="InterPro" id="IPR036908">
    <property type="entry name" value="RlpA-like_sf"/>
</dbReference>
<dbReference type="SUPFAM" id="SSF50685">
    <property type="entry name" value="Barwin-like endoglucanases"/>
    <property type="match status" value="1"/>
</dbReference>
<organism evidence="4 5">
    <name type="scientific">Cyclotella cryptica</name>
    <dbReference type="NCBI Taxonomy" id="29204"/>
    <lineage>
        <taxon>Eukaryota</taxon>
        <taxon>Sar</taxon>
        <taxon>Stramenopiles</taxon>
        <taxon>Ochrophyta</taxon>
        <taxon>Bacillariophyta</taxon>
        <taxon>Coscinodiscophyceae</taxon>
        <taxon>Thalassiosirophycidae</taxon>
        <taxon>Stephanodiscales</taxon>
        <taxon>Stephanodiscaceae</taxon>
        <taxon>Cyclotella</taxon>
    </lineage>
</organism>
<dbReference type="PROSITE" id="PS50842">
    <property type="entry name" value="EXPANSIN_EG45"/>
    <property type="match status" value="1"/>
</dbReference>
<evidence type="ECO:0000259" key="3">
    <source>
        <dbReference type="PROSITE" id="PS50842"/>
    </source>
</evidence>
<reference evidence="4 5" key="1">
    <citation type="journal article" date="2020" name="G3 (Bethesda)">
        <title>Improved Reference Genome for Cyclotella cryptica CCMP332, a Model for Cell Wall Morphogenesis, Salinity Adaptation, and Lipid Production in Diatoms (Bacillariophyta).</title>
        <authorList>
            <person name="Roberts W.R."/>
            <person name="Downey K.M."/>
            <person name="Ruck E.C."/>
            <person name="Traller J.C."/>
            <person name="Alverson A.J."/>
        </authorList>
    </citation>
    <scope>NUCLEOTIDE SEQUENCE [LARGE SCALE GENOMIC DNA]</scope>
    <source>
        <strain evidence="4 5">CCMP332</strain>
    </source>
</reference>
<evidence type="ECO:0000256" key="1">
    <source>
        <dbReference type="ARBA" id="ARBA00022729"/>
    </source>
</evidence>
<name>A0ABD3PSJ8_9STRA</name>
<dbReference type="InterPro" id="IPR051477">
    <property type="entry name" value="Expansin_CellWall"/>
</dbReference>
<gene>
    <name evidence="4" type="ORF">HJC23_007693</name>
</gene>
<proteinExistence type="predicted"/>
<dbReference type="SMART" id="SM00837">
    <property type="entry name" value="DPBB_1"/>
    <property type="match status" value="1"/>
</dbReference>
<evidence type="ECO:0000313" key="4">
    <source>
        <dbReference type="EMBL" id="KAL3790544.1"/>
    </source>
</evidence>
<dbReference type="PANTHER" id="PTHR31836">
    <property type="match status" value="1"/>
</dbReference>
<evidence type="ECO:0000256" key="2">
    <source>
        <dbReference type="SAM" id="MobiDB-lite"/>
    </source>
</evidence>
<accession>A0ABD3PSJ8</accession>
<dbReference type="Proteomes" id="UP001516023">
    <property type="component" value="Unassembled WGS sequence"/>
</dbReference>
<keyword evidence="5" id="KW-1185">Reference proteome</keyword>
<dbReference type="InterPro" id="IPR007112">
    <property type="entry name" value="Expansin/allergen_DPBB_dom"/>
</dbReference>